<dbReference type="EMBL" id="CP110232">
    <property type="protein sequence ID" value="WEG72412.1"/>
    <property type="molecule type" value="Genomic_DNA"/>
</dbReference>
<dbReference type="AlphaFoldDB" id="A0AAF0CTF3"/>
<dbReference type="Proteomes" id="UP001179647">
    <property type="component" value="Chromosome"/>
</dbReference>
<evidence type="ECO:0000256" key="7">
    <source>
        <dbReference type="ARBA" id="ARBA00023136"/>
    </source>
</evidence>
<name>A0AAF0CTF3_9ENTE</name>
<dbReference type="InterPro" id="IPR005828">
    <property type="entry name" value="MFS_sugar_transport-like"/>
</dbReference>
<protein>
    <submittedName>
        <fullName evidence="11">Sugar porter family MFS transporter</fullName>
    </submittedName>
</protein>
<evidence type="ECO:0000256" key="6">
    <source>
        <dbReference type="ARBA" id="ARBA00022989"/>
    </source>
</evidence>
<keyword evidence="3 8" id="KW-0813">Transport</keyword>
<dbReference type="KEGG" id="vie:OL234_05350"/>
<evidence type="ECO:0000259" key="10">
    <source>
        <dbReference type="PROSITE" id="PS50850"/>
    </source>
</evidence>
<feature type="transmembrane region" description="Helical" evidence="9">
    <location>
        <begin position="172"/>
        <end position="191"/>
    </location>
</feature>
<feature type="domain" description="Major facilitator superfamily (MFS) profile" evidence="10">
    <location>
        <begin position="14"/>
        <end position="447"/>
    </location>
</feature>
<feature type="transmembrane region" description="Helical" evidence="9">
    <location>
        <begin position="294"/>
        <end position="315"/>
    </location>
</feature>
<feature type="transmembrane region" description="Helical" evidence="9">
    <location>
        <begin position="392"/>
        <end position="415"/>
    </location>
</feature>
<reference evidence="11" key="1">
    <citation type="submission" date="2022-10" db="EMBL/GenBank/DDBJ databases">
        <title>Vagococcus sp. isolated from poultry meat.</title>
        <authorList>
            <person name="Johansson P."/>
            <person name="Bjorkroth J."/>
        </authorList>
    </citation>
    <scope>NUCLEOTIDE SEQUENCE</scope>
    <source>
        <strain evidence="11">STAA11</strain>
    </source>
</reference>
<dbReference type="RefSeq" id="WP_275468215.1">
    <property type="nucleotide sequence ID" value="NZ_CP110232.1"/>
</dbReference>
<dbReference type="InterPro" id="IPR047984">
    <property type="entry name" value="XylE-like"/>
</dbReference>
<evidence type="ECO:0000256" key="1">
    <source>
        <dbReference type="ARBA" id="ARBA00004651"/>
    </source>
</evidence>
<dbReference type="GO" id="GO:0005886">
    <property type="term" value="C:plasma membrane"/>
    <property type="evidence" value="ECO:0007669"/>
    <property type="project" value="UniProtKB-SubCell"/>
</dbReference>
<feature type="transmembrane region" description="Helical" evidence="9">
    <location>
        <begin position="354"/>
        <end position="380"/>
    </location>
</feature>
<feature type="transmembrane region" description="Helical" evidence="9">
    <location>
        <begin position="107"/>
        <end position="128"/>
    </location>
</feature>
<keyword evidence="5 9" id="KW-0812">Transmembrane</keyword>
<evidence type="ECO:0000256" key="9">
    <source>
        <dbReference type="SAM" id="Phobius"/>
    </source>
</evidence>
<keyword evidence="6 9" id="KW-1133">Transmembrane helix</keyword>
<accession>A0AAF0CTF3</accession>
<gene>
    <name evidence="11" type="ORF">OL234_05350</name>
</gene>
<organism evidence="11 12">
    <name type="scientific">Vagococcus intermedius</name>
    <dbReference type="NCBI Taxonomy" id="2991418"/>
    <lineage>
        <taxon>Bacteria</taxon>
        <taxon>Bacillati</taxon>
        <taxon>Bacillota</taxon>
        <taxon>Bacilli</taxon>
        <taxon>Lactobacillales</taxon>
        <taxon>Enterococcaceae</taxon>
        <taxon>Vagococcus</taxon>
    </lineage>
</organism>
<feature type="transmembrane region" description="Helical" evidence="9">
    <location>
        <begin position="82"/>
        <end position="101"/>
    </location>
</feature>
<dbReference type="Pfam" id="PF00083">
    <property type="entry name" value="Sugar_tr"/>
    <property type="match status" value="1"/>
</dbReference>
<keyword evidence="7 9" id="KW-0472">Membrane</keyword>
<dbReference type="PANTHER" id="PTHR48020">
    <property type="entry name" value="PROTON MYO-INOSITOL COTRANSPORTER"/>
    <property type="match status" value="1"/>
</dbReference>
<proteinExistence type="inferred from homology"/>
<evidence type="ECO:0000313" key="12">
    <source>
        <dbReference type="Proteomes" id="UP001179647"/>
    </source>
</evidence>
<comment type="similarity">
    <text evidence="2 8">Belongs to the major facilitator superfamily. Sugar transporter (TC 2.A.1.1) family.</text>
</comment>
<evidence type="ECO:0000256" key="5">
    <source>
        <dbReference type="ARBA" id="ARBA00022692"/>
    </source>
</evidence>
<dbReference type="Gene3D" id="1.20.1250.20">
    <property type="entry name" value="MFS general substrate transporter like domains"/>
    <property type="match status" value="1"/>
</dbReference>
<keyword evidence="4" id="KW-1003">Cell membrane</keyword>
<dbReference type="CDD" id="cd17359">
    <property type="entry name" value="MFS_XylE_like"/>
    <property type="match status" value="1"/>
</dbReference>
<evidence type="ECO:0000256" key="4">
    <source>
        <dbReference type="ARBA" id="ARBA00022475"/>
    </source>
</evidence>
<evidence type="ECO:0000256" key="2">
    <source>
        <dbReference type="ARBA" id="ARBA00010992"/>
    </source>
</evidence>
<feature type="transmembrane region" description="Helical" evidence="9">
    <location>
        <begin position="421"/>
        <end position="440"/>
    </location>
</feature>
<dbReference type="PANTHER" id="PTHR48020:SF12">
    <property type="entry name" value="PROTON MYO-INOSITOL COTRANSPORTER"/>
    <property type="match status" value="1"/>
</dbReference>
<evidence type="ECO:0000313" key="11">
    <source>
        <dbReference type="EMBL" id="WEG72412.1"/>
    </source>
</evidence>
<keyword evidence="12" id="KW-1185">Reference proteome</keyword>
<dbReference type="PROSITE" id="PS50850">
    <property type="entry name" value="MFS"/>
    <property type="match status" value="1"/>
</dbReference>
<feature type="transmembrane region" description="Helical" evidence="9">
    <location>
        <begin position="50"/>
        <end position="70"/>
    </location>
</feature>
<feature type="transmembrane region" description="Helical" evidence="9">
    <location>
        <begin position="148"/>
        <end position="166"/>
    </location>
</feature>
<evidence type="ECO:0000256" key="3">
    <source>
        <dbReference type="ARBA" id="ARBA00022448"/>
    </source>
</evidence>
<evidence type="ECO:0000256" key="8">
    <source>
        <dbReference type="RuleBase" id="RU003346"/>
    </source>
</evidence>
<dbReference type="InterPro" id="IPR020846">
    <property type="entry name" value="MFS_dom"/>
</dbReference>
<dbReference type="GO" id="GO:0022857">
    <property type="term" value="F:transmembrane transporter activity"/>
    <property type="evidence" value="ECO:0007669"/>
    <property type="project" value="InterPro"/>
</dbReference>
<dbReference type="NCBIfam" id="TIGR00879">
    <property type="entry name" value="SP"/>
    <property type="match status" value="1"/>
</dbReference>
<feature type="transmembrane region" description="Helical" evidence="9">
    <location>
        <begin position="327"/>
        <end position="348"/>
    </location>
</feature>
<comment type="subcellular location">
    <subcellularLocation>
        <location evidence="1">Cell membrane</location>
        <topology evidence="1">Multi-pass membrane protein</topology>
    </subcellularLocation>
</comment>
<dbReference type="InterPro" id="IPR036259">
    <property type="entry name" value="MFS_trans_sf"/>
</dbReference>
<dbReference type="InterPro" id="IPR050814">
    <property type="entry name" value="Myo-inositol_Transporter"/>
</dbReference>
<dbReference type="SUPFAM" id="SSF103473">
    <property type="entry name" value="MFS general substrate transporter"/>
    <property type="match status" value="1"/>
</dbReference>
<dbReference type="PRINTS" id="PR00171">
    <property type="entry name" value="SUGRTRNSPORT"/>
</dbReference>
<feature type="transmembrane region" description="Helical" evidence="9">
    <location>
        <begin position="259"/>
        <end position="282"/>
    </location>
</feature>
<dbReference type="InterPro" id="IPR003663">
    <property type="entry name" value="Sugar/inositol_transpt"/>
</dbReference>
<sequence length="463" mass="50851">MELDSKSRKNLSKIACISTFGGLLFGYNTGVMNGALSFMSRPEELNLTPLSEGLVTSLLTLGAAFGALFGGRLSDTFGRRKMIWFMSIIFFLGSGACALAPNTTMMIIARFCLGLAVGAASVIVPTYLAEISTTETRGKIVTQNELMIVAGQLVAFLINAILGTLFGEIPGVWRVMLVVSILPAFVLFFGMRKVPESPRWLFLHSTKEKTLSALKVIRSEEGSRDELERISISLKREKENVEKTKLSLADFKIPWMRKLLFLGIGLGVMQQIIGINIMIYYGTVILIESGMGESVSLIANVSNGVVSVLAIIVGMNVMHKVDRRKMIITGIIGTTFSMTALTACLFIIPDSTMLPIFVIVLTVIFIAFFQGCIGPVTWLLLSEIFPQKIRGLGMGISTFFLWIANFLVALMFPILLASIGISYTFLLFTVFNFGSLLFAIKKVPETRGKTLEEIELDFKFGVE</sequence>